<sequence length="122" mass="14109">MKQFRNLMLAAAVTAGLSGCTHFEWLVYKIDVPQGNFIEQSQVEKLRVEMTKEQVEFVLGKPVLRDSFASNTWYYVYQYKNGRTDEISEKELIVHFTDDKVASVTGNYELDEEFNTPLSVDQ</sequence>
<name>A0A6H1UBE1_9GAMM</name>
<keyword evidence="4" id="KW-0449">Lipoprotein</keyword>
<evidence type="ECO:0000313" key="7">
    <source>
        <dbReference type="Proteomes" id="UP000501602"/>
    </source>
</evidence>
<keyword evidence="7" id="KW-1185">Reference proteome</keyword>
<dbReference type="InterPro" id="IPR026592">
    <property type="entry name" value="BamE"/>
</dbReference>
<dbReference type="EMBL" id="CP051180">
    <property type="protein sequence ID" value="QIZ75900.1"/>
    <property type="molecule type" value="Genomic_DNA"/>
</dbReference>
<dbReference type="InterPro" id="IPR007450">
    <property type="entry name" value="BamE_dom"/>
</dbReference>
<comment type="subunit">
    <text evidence="4">Part of the Bam complex.</text>
</comment>
<evidence type="ECO:0000256" key="3">
    <source>
        <dbReference type="ARBA" id="ARBA00023237"/>
    </source>
</evidence>
<dbReference type="AlphaFoldDB" id="A0A6H1UBE1"/>
<comment type="similarity">
    <text evidence="4">Belongs to the BamE family.</text>
</comment>
<evidence type="ECO:0000256" key="1">
    <source>
        <dbReference type="ARBA" id="ARBA00022729"/>
    </source>
</evidence>
<evidence type="ECO:0000313" key="6">
    <source>
        <dbReference type="EMBL" id="QIZ75900.1"/>
    </source>
</evidence>
<accession>A0A6H1UBE1</accession>
<keyword evidence="3 4" id="KW-0998">Cell outer membrane</keyword>
<evidence type="ECO:0000259" key="5">
    <source>
        <dbReference type="Pfam" id="PF04355"/>
    </source>
</evidence>
<dbReference type="Pfam" id="PF04355">
    <property type="entry name" value="BamE"/>
    <property type="match status" value="1"/>
</dbReference>
<comment type="subcellular location">
    <subcellularLocation>
        <location evidence="4">Cell outer membrane</location>
        <topology evidence="4">Lipid-anchor</topology>
    </subcellularLocation>
</comment>
<evidence type="ECO:0000256" key="2">
    <source>
        <dbReference type="ARBA" id="ARBA00023136"/>
    </source>
</evidence>
<dbReference type="GO" id="GO:0043165">
    <property type="term" value="P:Gram-negative-bacterium-type cell outer membrane assembly"/>
    <property type="evidence" value="ECO:0007669"/>
    <property type="project" value="UniProtKB-UniRule"/>
</dbReference>
<dbReference type="GO" id="GO:1990063">
    <property type="term" value="C:Bam protein complex"/>
    <property type="evidence" value="ECO:0007669"/>
    <property type="project" value="TreeGrafter"/>
</dbReference>
<dbReference type="HAMAP" id="MF_00925">
    <property type="entry name" value="OM_assembly_BamE"/>
    <property type="match status" value="1"/>
</dbReference>
<reference evidence="6 7" key="1">
    <citation type="submission" date="2020-04" db="EMBL/GenBank/DDBJ databases">
        <title>Ferrimonas sp. S7 isolated from sea water.</title>
        <authorList>
            <person name="Bae S.S."/>
            <person name="Baek K."/>
        </authorList>
    </citation>
    <scope>NUCLEOTIDE SEQUENCE [LARGE SCALE GENOMIC DNA]</scope>
    <source>
        <strain evidence="6 7">S7</strain>
    </source>
</reference>
<dbReference type="GO" id="GO:0051205">
    <property type="term" value="P:protein insertion into membrane"/>
    <property type="evidence" value="ECO:0007669"/>
    <property type="project" value="UniProtKB-UniRule"/>
</dbReference>
<gene>
    <name evidence="4" type="primary">bamE</name>
    <name evidence="6" type="ORF">HER31_02785</name>
</gene>
<feature type="domain" description="Outer membrane protein assembly factor BamE" evidence="5">
    <location>
        <begin position="35"/>
        <end position="104"/>
    </location>
</feature>
<keyword evidence="2 4" id="KW-0472">Membrane</keyword>
<dbReference type="PANTHER" id="PTHR37482:SF1">
    <property type="entry name" value="OUTER MEMBRANE PROTEIN ASSEMBLY FACTOR BAME"/>
    <property type="match status" value="1"/>
</dbReference>
<protein>
    <recommendedName>
        <fullName evidence="4">Outer membrane protein assembly factor BamE</fullName>
    </recommendedName>
</protein>
<dbReference type="Gene3D" id="3.30.1450.10">
    <property type="match status" value="1"/>
</dbReference>
<dbReference type="GO" id="GO:0030674">
    <property type="term" value="F:protein-macromolecule adaptor activity"/>
    <property type="evidence" value="ECO:0007669"/>
    <property type="project" value="TreeGrafter"/>
</dbReference>
<dbReference type="KEGG" id="fes:HER31_02785"/>
<dbReference type="PANTHER" id="PTHR37482">
    <property type="entry name" value="OUTER MEMBRANE PROTEIN ASSEMBLY FACTOR BAME"/>
    <property type="match status" value="1"/>
</dbReference>
<proteinExistence type="inferred from homology"/>
<organism evidence="6 7">
    <name type="scientific">Ferrimonas lipolytica</name>
    <dbReference type="NCBI Taxonomy" id="2724191"/>
    <lineage>
        <taxon>Bacteria</taxon>
        <taxon>Pseudomonadati</taxon>
        <taxon>Pseudomonadota</taxon>
        <taxon>Gammaproteobacteria</taxon>
        <taxon>Alteromonadales</taxon>
        <taxon>Ferrimonadaceae</taxon>
        <taxon>Ferrimonas</taxon>
    </lineage>
</organism>
<keyword evidence="4" id="KW-0564">Palmitate</keyword>
<comment type="function">
    <text evidence="4">Part of the outer membrane protein assembly complex, which is involved in assembly and insertion of beta-barrel proteins into the outer membrane.</text>
</comment>
<dbReference type="Proteomes" id="UP000501602">
    <property type="component" value="Chromosome"/>
</dbReference>
<dbReference type="InterPro" id="IPR037873">
    <property type="entry name" value="BamE-like"/>
</dbReference>
<dbReference type="RefSeq" id="WP_168659161.1">
    <property type="nucleotide sequence ID" value="NZ_CP051180.1"/>
</dbReference>
<evidence type="ECO:0000256" key="4">
    <source>
        <dbReference type="HAMAP-Rule" id="MF_00925"/>
    </source>
</evidence>
<keyword evidence="1 4" id="KW-0732">Signal</keyword>
<dbReference type="PROSITE" id="PS51257">
    <property type="entry name" value="PROKAR_LIPOPROTEIN"/>
    <property type="match status" value="1"/>
</dbReference>